<proteinExistence type="inferred from homology"/>
<evidence type="ECO:0000259" key="2">
    <source>
        <dbReference type="Pfam" id="PF00535"/>
    </source>
</evidence>
<keyword evidence="4" id="KW-0808">Transferase</keyword>
<dbReference type="GO" id="GO:0016758">
    <property type="term" value="F:hexosyltransferase activity"/>
    <property type="evidence" value="ECO:0007669"/>
    <property type="project" value="UniProtKB-ARBA"/>
</dbReference>
<dbReference type="RefSeq" id="WP_103388036.1">
    <property type="nucleotide sequence ID" value="NZ_BKAV01000004.1"/>
</dbReference>
<dbReference type="STRING" id="1212545.SARL_00915"/>
<dbReference type="PANTHER" id="PTHR22916:SF3">
    <property type="entry name" value="UDP-GLCNAC:BETAGAL BETA-1,3-N-ACETYLGLUCOSAMINYLTRANSFERASE-LIKE PROTEIN 1"/>
    <property type="match status" value="1"/>
</dbReference>
<evidence type="ECO:0000313" key="3">
    <source>
        <dbReference type="EMBL" id="GEP99722.1"/>
    </source>
</evidence>
<dbReference type="Gene3D" id="3.90.550.10">
    <property type="entry name" value="Spore Coat Polysaccharide Biosynthesis Protein SpsA, Chain A"/>
    <property type="match status" value="1"/>
</dbReference>
<comment type="similarity">
    <text evidence="1">Belongs to the glycosyltransferase 2 family.</text>
</comment>
<dbReference type="EC" id="2.4.-.-" evidence="4"/>
<evidence type="ECO:0000256" key="1">
    <source>
        <dbReference type="ARBA" id="ARBA00006739"/>
    </source>
</evidence>
<dbReference type="EMBL" id="UGZE01000001">
    <property type="protein sequence ID" value="SUJ25029.1"/>
    <property type="molecule type" value="Genomic_DNA"/>
</dbReference>
<protein>
    <submittedName>
        <fullName evidence="4">Teichoic acid biosynthesis protein</fullName>
        <ecNumber evidence="4">2.4.-.-</ecNumber>
    </submittedName>
</protein>
<keyword evidence="4" id="KW-0328">Glycosyltransferase</keyword>
<accession>A0A380CQG9</accession>
<reference evidence="4 5" key="1">
    <citation type="submission" date="2018-06" db="EMBL/GenBank/DDBJ databases">
        <authorList>
            <consortium name="Pathogen Informatics"/>
            <person name="Doyle S."/>
        </authorList>
    </citation>
    <scope>NUCLEOTIDE SEQUENCE [LARGE SCALE GENOMIC DNA]</scope>
    <source>
        <strain evidence="4 5">NCTC12413</strain>
    </source>
</reference>
<dbReference type="InterPro" id="IPR029044">
    <property type="entry name" value="Nucleotide-diphossugar_trans"/>
</dbReference>
<feature type="domain" description="Glycosyltransferase 2-like" evidence="2">
    <location>
        <begin position="5"/>
        <end position="145"/>
    </location>
</feature>
<dbReference type="PANTHER" id="PTHR22916">
    <property type="entry name" value="GLYCOSYLTRANSFERASE"/>
    <property type="match status" value="1"/>
</dbReference>
<evidence type="ECO:0000313" key="4">
    <source>
        <dbReference type="EMBL" id="SUJ25029.1"/>
    </source>
</evidence>
<dbReference type="AlphaFoldDB" id="A0A380CQG9"/>
<evidence type="ECO:0000313" key="6">
    <source>
        <dbReference type="Proteomes" id="UP000321598"/>
    </source>
</evidence>
<dbReference type="InterPro" id="IPR001173">
    <property type="entry name" value="Glyco_trans_2-like"/>
</dbReference>
<keyword evidence="6" id="KW-1185">Reference proteome</keyword>
<dbReference type="Pfam" id="PF00535">
    <property type="entry name" value="Glycos_transf_2"/>
    <property type="match status" value="1"/>
</dbReference>
<gene>
    <name evidence="4" type="primary">tagX</name>
    <name evidence="4" type="ORF">NCTC12413_02228</name>
    <name evidence="3" type="ORF">SAR03_07600</name>
</gene>
<sequence>MKIAFIIPVYNAANTIRRAIASIDTKYEHEIICINDGSTDESLAVLQELAKMYKELTIINQENAGAAASRNRGLASMSSDVFMFLDADDEFLPSRIDYMADYYLKNDDVDIVLGQLGRERHGEWQTIPTHTEINKFDTVNLAQCPAILQSIGPGAKMFSAKFADLRFDEDVVFCEEHTFMARAFNKASDIQLLPNIIYGYNNVEGSITEQRTHRFEDYLANAAVVRQRVMDILLLSNLRVYYSYRFDELIVSYLIQSYLANQKEITEPFINAVTMYLKTMQTTDYEGRALFRIIKVVEQGGKGWTKPIYETWRETLHYVGIGRPPYYRFKVEILPRRAKFKSKMTLKKFLKR</sequence>
<dbReference type="Proteomes" id="UP000254956">
    <property type="component" value="Unassembled WGS sequence"/>
</dbReference>
<dbReference type="SUPFAM" id="SSF53448">
    <property type="entry name" value="Nucleotide-diphospho-sugar transferases"/>
    <property type="match status" value="1"/>
</dbReference>
<dbReference type="Proteomes" id="UP000321598">
    <property type="component" value="Unassembled WGS sequence"/>
</dbReference>
<dbReference type="EMBL" id="BKAV01000004">
    <property type="protein sequence ID" value="GEP99722.1"/>
    <property type="molecule type" value="Genomic_DNA"/>
</dbReference>
<reference evidence="3 6" key="2">
    <citation type="submission" date="2019-07" db="EMBL/GenBank/DDBJ databases">
        <title>Whole genome shotgun sequence of Staphylococcus arlettae NBRC 109765.</title>
        <authorList>
            <person name="Hosoyama A."/>
            <person name="Uohara A."/>
            <person name="Ohji S."/>
            <person name="Ichikawa N."/>
        </authorList>
    </citation>
    <scope>NUCLEOTIDE SEQUENCE [LARGE SCALE GENOMIC DNA]</scope>
    <source>
        <strain evidence="3 6">NBRC 109765</strain>
    </source>
</reference>
<name>A0A380CQG9_9STAP</name>
<dbReference type="CDD" id="cd00761">
    <property type="entry name" value="Glyco_tranf_GTA_type"/>
    <property type="match status" value="1"/>
</dbReference>
<dbReference type="OrthoDB" id="396512at2"/>
<evidence type="ECO:0000313" key="5">
    <source>
        <dbReference type="Proteomes" id="UP000254956"/>
    </source>
</evidence>
<organism evidence="4 5">
    <name type="scientific">Staphylococcus arlettae</name>
    <dbReference type="NCBI Taxonomy" id="29378"/>
    <lineage>
        <taxon>Bacteria</taxon>
        <taxon>Bacillati</taxon>
        <taxon>Bacillota</taxon>
        <taxon>Bacilli</taxon>
        <taxon>Bacillales</taxon>
        <taxon>Staphylococcaceae</taxon>
        <taxon>Staphylococcus</taxon>
    </lineage>
</organism>